<dbReference type="GeneID" id="12448148"/>
<dbReference type="Gene3D" id="3.60.15.10">
    <property type="entry name" value="Ribonuclease Z/Hydroxyacylglutathione hydrolase-like"/>
    <property type="match status" value="1"/>
</dbReference>
<dbReference type="HOGENOM" id="CLU_031317_0_2_2"/>
<evidence type="ECO:0000313" key="3">
    <source>
        <dbReference type="EMBL" id="CCC41112.1"/>
    </source>
</evidence>
<name>G0LLZ2_HALWC</name>
<dbReference type="EMBL" id="FR746099">
    <property type="protein sequence ID" value="CCC41112.1"/>
    <property type="molecule type" value="Genomic_DNA"/>
</dbReference>
<accession>G0LLZ2</accession>
<dbReference type="SUPFAM" id="SSF56281">
    <property type="entry name" value="Metallo-hydrolase/oxidoreductase"/>
    <property type="match status" value="1"/>
</dbReference>
<evidence type="ECO:0000259" key="2">
    <source>
        <dbReference type="SMART" id="SM00849"/>
    </source>
</evidence>
<dbReference type="AlphaFoldDB" id="G0LLZ2"/>
<gene>
    <name evidence="3" type="ordered locus">Hqrw_3338</name>
</gene>
<dbReference type="Pfam" id="PF12706">
    <property type="entry name" value="Lactamase_B_2"/>
    <property type="match status" value="1"/>
</dbReference>
<dbReference type="InterPro" id="IPR044094">
    <property type="entry name" value="AtsA-like_MBL-fold"/>
</dbReference>
<dbReference type="InterPro" id="IPR036866">
    <property type="entry name" value="RibonucZ/Hydroxyglut_hydro"/>
</dbReference>
<dbReference type="CDD" id="cd07719">
    <property type="entry name" value="arylsulfatase_AtsA-like_MBL-fold"/>
    <property type="match status" value="1"/>
</dbReference>
<dbReference type="RefSeq" id="WP_014556558.1">
    <property type="nucleotide sequence ID" value="NC_017459.1"/>
</dbReference>
<organism evidence="3 4">
    <name type="scientific">Haloquadratum walsbyi (strain DSM 16854 / JCM 12705 / C23)</name>
    <dbReference type="NCBI Taxonomy" id="768065"/>
    <lineage>
        <taxon>Archaea</taxon>
        <taxon>Methanobacteriati</taxon>
        <taxon>Methanobacteriota</taxon>
        <taxon>Stenosarchaea group</taxon>
        <taxon>Halobacteria</taxon>
        <taxon>Halobacteriales</taxon>
        <taxon>Haloferacaceae</taxon>
        <taxon>Haloquadratum</taxon>
    </lineage>
</organism>
<proteinExistence type="predicted"/>
<keyword evidence="1" id="KW-0378">Hydrolase</keyword>
<dbReference type="SMART" id="SM00849">
    <property type="entry name" value="Lactamase_B"/>
    <property type="match status" value="1"/>
</dbReference>
<dbReference type="OrthoDB" id="73420at2157"/>
<evidence type="ECO:0000313" key="4">
    <source>
        <dbReference type="Proteomes" id="UP000007954"/>
    </source>
</evidence>
<feature type="domain" description="Metallo-beta-lactamase" evidence="2">
    <location>
        <begin position="18"/>
        <end position="232"/>
    </location>
</feature>
<dbReference type="PANTHER" id="PTHR46018">
    <property type="entry name" value="ZINC PHOSPHODIESTERASE ELAC PROTEIN 1"/>
    <property type="match status" value="1"/>
</dbReference>
<sequence length="285" mass="30878">MRLTFLGTGSPMPVADRAQTGSLLTTDNNSRALLVDCGSGVLQRLAATEVGYEDISSVLLTHHHIDHVTDLLPLLKARWLAGETYLEIVGPAGTKRLIDDLLEIHEYLSDQIELRIREVGPTEFTVADFDIEARRTEHSVDGLAYRITEPTQEQDISADAQSEASDADESATVVFSGDTEATNRIARLADGAAVLVHDCSFPDGVDVSGHPTPSQLANVLNGITVGRVYLTHLFPHTEGNHETMRERIQKKYDGEVRFARDGLTVTIDVGGGGDGSKNADDTTTE</sequence>
<evidence type="ECO:0000256" key="1">
    <source>
        <dbReference type="ARBA" id="ARBA00022801"/>
    </source>
</evidence>
<dbReference type="PANTHER" id="PTHR46018:SF3">
    <property type="entry name" value="ARYLSULFATASE"/>
    <property type="match status" value="1"/>
</dbReference>
<dbReference type="Proteomes" id="UP000007954">
    <property type="component" value="Chromosome"/>
</dbReference>
<reference evidence="3 4" key="1">
    <citation type="journal article" date="2011" name="PLoS ONE">
        <title>Haloquadratum walsbyi: limited diversity in a global pond.</title>
        <authorList>
            <person name="Dyall-Smith M."/>
            <person name="Pfeiffer F."/>
            <person name="Klee K."/>
            <person name="Palm P."/>
            <person name="Gross K."/>
            <person name="Schuster S.C."/>
            <person name="Rampp M."/>
            <person name="Oesterhelt D."/>
        </authorList>
    </citation>
    <scope>NUCLEOTIDE SEQUENCE [LARGE SCALE GENOMIC DNA]</scope>
    <source>
        <strain evidence="4">DSM 16854 / JCM 12705 / C23</strain>
    </source>
</reference>
<dbReference type="KEGG" id="hwc:Hqrw_3338"/>
<dbReference type="GO" id="GO:0042781">
    <property type="term" value="F:3'-tRNA processing endoribonuclease activity"/>
    <property type="evidence" value="ECO:0007669"/>
    <property type="project" value="TreeGrafter"/>
</dbReference>
<dbReference type="InterPro" id="IPR001279">
    <property type="entry name" value="Metallo-B-lactamas"/>
</dbReference>
<protein>
    <submittedName>
        <fullName evidence="3">Homolog to ribonuclease Z</fullName>
    </submittedName>
</protein>